<evidence type="ECO:0000256" key="2">
    <source>
        <dbReference type="SAM" id="SignalP"/>
    </source>
</evidence>
<evidence type="ECO:0000313" key="3">
    <source>
        <dbReference type="EMBL" id="QJW84813.1"/>
    </source>
</evidence>
<dbReference type="EMBL" id="CP053418">
    <property type="protein sequence ID" value="QJW84813.1"/>
    <property type="molecule type" value="Genomic_DNA"/>
</dbReference>
<proteinExistence type="predicted"/>
<gene>
    <name evidence="3" type="ORF">HK414_17840</name>
</gene>
<evidence type="ECO:0000256" key="1">
    <source>
        <dbReference type="SAM" id="MobiDB-lite"/>
    </source>
</evidence>
<reference evidence="3 4" key="2">
    <citation type="submission" date="2020-05" db="EMBL/GenBank/DDBJ databases">
        <authorList>
            <person name="Khan S.A."/>
            <person name="Jeon C.O."/>
            <person name="Chun B.H."/>
        </authorList>
    </citation>
    <scope>NUCLEOTIDE SEQUENCE [LARGE SCALE GENOMIC DNA]</scope>
    <source>
        <strain evidence="3 4">H242</strain>
    </source>
</reference>
<name>A0ABX6P425_9BURK</name>
<feature type="compositionally biased region" description="Polar residues" evidence="1">
    <location>
        <begin position="189"/>
        <end position="202"/>
    </location>
</feature>
<organism evidence="3 4">
    <name type="scientific">Ramlibacter terrae</name>
    <dbReference type="NCBI Taxonomy" id="2732511"/>
    <lineage>
        <taxon>Bacteria</taxon>
        <taxon>Pseudomonadati</taxon>
        <taxon>Pseudomonadota</taxon>
        <taxon>Betaproteobacteria</taxon>
        <taxon>Burkholderiales</taxon>
        <taxon>Comamonadaceae</taxon>
        <taxon>Ramlibacter</taxon>
    </lineage>
</organism>
<feature type="region of interest" description="Disordered" evidence="1">
    <location>
        <begin position="175"/>
        <end position="223"/>
    </location>
</feature>
<sequence>MHHRIAWLAALLCCAAGAGGLNGNKAPMSKEAYRAQQQRIEAEYDATQARCKPLDRTARNICNEKARGARDIAAAELQMQMKPTADNDEKVRMAKAEAVYAVSLETCKAMEGNAREVCRKDAKAVFAGARAEAKLQKEVVAQTLKSERVVRDSSAVAERQAEAQFAAARERCDMLPPEGKENCRPTRVGASTGSDAPYSSQRVKPATGSRGVWKPLTGCASSA</sequence>
<dbReference type="Proteomes" id="UP000500826">
    <property type="component" value="Chromosome"/>
</dbReference>
<feature type="compositionally biased region" description="Basic and acidic residues" evidence="1">
    <location>
        <begin position="175"/>
        <end position="184"/>
    </location>
</feature>
<evidence type="ECO:0008006" key="5">
    <source>
        <dbReference type="Google" id="ProtNLM"/>
    </source>
</evidence>
<feature type="chain" id="PRO_5045343974" description="DUF1311 domain-containing protein" evidence="2">
    <location>
        <begin position="19"/>
        <end position="223"/>
    </location>
</feature>
<evidence type="ECO:0000313" key="4">
    <source>
        <dbReference type="Proteomes" id="UP000500826"/>
    </source>
</evidence>
<accession>A0ABX6P425</accession>
<reference evidence="3 4" key="1">
    <citation type="submission" date="2020-05" db="EMBL/GenBank/DDBJ databases">
        <title>Ramlibacter rhizophilus sp. nov., isolated from rhizosphere soil of national flower Mugunghwa from South Korea.</title>
        <authorList>
            <person name="Zheng-Fei Y."/>
            <person name="Huan T."/>
        </authorList>
    </citation>
    <scope>NUCLEOTIDE SEQUENCE [LARGE SCALE GENOMIC DNA]</scope>
    <source>
        <strain evidence="3 4">H242</strain>
    </source>
</reference>
<protein>
    <recommendedName>
        <fullName evidence="5">DUF1311 domain-containing protein</fullName>
    </recommendedName>
</protein>
<keyword evidence="2" id="KW-0732">Signal</keyword>
<keyword evidence="4" id="KW-1185">Reference proteome</keyword>
<feature type="signal peptide" evidence="2">
    <location>
        <begin position="1"/>
        <end position="18"/>
    </location>
</feature>